<evidence type="ECO:0000256" key="1">
    <source>
        <dbReference type="ARBA" id="ARBA00004651"/>
    </source>
</evidence>
<keyword evidence="2 7" id="KW-0813">Transport</keyword>
<dbReference type="SUPFAM" id="SSF161098">
    <property type="entry name" value="MetI-like"/>
    <property type="match status" value="1"/>
</dbReference>
<dbReference type="CDD" id="cd06261">
    <property type="entry name" value="TM_PBP2"/>
    <property type="match status" value="1"/>
</dbReference>
<feature type="transmembrane region" description="Helical" evidence="7">
    <location>
        <begin position="31"/>
        <end position="50"/>
    </location>
</feature>
<evidence type="ECO:0000313" key="10">
    <source>
        <dbReference type="Proteomes" id="UP000291469"/>
    </source>
</evidence>
<feature type="transmembrane region" description="Helical" evidence="7">
    <location>
        <begin position="202"/>
        <end position="223"/>
    </location>
</feature>
<dbReference type="Pfam" id="PF00528">
    <property type="entry name" value="BPD_transp_1"/>
    <property type="match status" value="1"/>
</dbReference>
<dbReference type="KEGG" id="erz:ER308_16545"/>
<evidence type="ECO:0000256" key="2">
    <source>
        <dbReference type="ARBA" id="ARBA00022448"/>
    </source>
</evidence>
<dbReference type="AlphaFoldDB" id="A0A411YIG8"/>
<comment type="subcellular location">
    <subcellularLocation>
        <location evidence="1 7">Cell membrane</location>
        <topology evidence="1 7">Multi-pass membrane protein</topology>
    </subcellularLocation>
</comment>
<feature type="transmembrane region" description="Helical" evidence="7">
    <location>
        <begin position="158"/>
        <end position="181"/>
    </location>
</feature>
<dbReference type="PANTHER" id="PTHR32243:SF18">
    <property type="entry name" value="INNER MEMBRANE ABC TRANSPORTER PERMEASE PROTEIN YCJP"/>
    <property type="match status" value="1"/>
</dbReference>
<gene>
    <name evidence="9" type="ORF">ER308_16545</name>
</gene>
<keyword evidence="10" id="KW-1185">Reference proteome</keyword>
<accession>A0A411YIG8</accession>
<dbReference type="EMBL" id="CP036402">
    <property type="protein sequence ID" value="QBI21023.1"/>
    <property type="molecule type" value="Genomic_DNA"/>
</dbReference>
<evidence type="ECO:0000256" key="5">
    <source>
        <dbReference type="ARBA" id="ARBA00022989"/>
    </source>
</evidence>
<organism evidence="9 10">
    <name type="scientific">Egibacter rhizosphaerae</name>
    <dbReference type="NCBI Taxonomy" id="1670831"/>
    <lineage>
        <taxon>Bacteria</taxon>
        <taxon>Bacillati</taxon>
        <taxon>Actinomycetota</taxon>
        <taxon>Nitriliruptoria</taxon>
        <taxon>Egibacterales</taxon>
        <taxon>Egibacteraceae</taxon>
        <taxon>Egibacter</taxon>
    </lineage>
</organism>
<dbReference type="PANTHER" id="PTHR32243">
    <property type="entry name" value="MALTOSE TRANSPORT SYSTEM PERMEASE-RELATED"/>
    <property type="match status" value="1"/>
</dbReference>
<dbReference type="InterPro" id="IPR035906">
    <property type="entry name" value="MetI-like_sf"/>
</dbReference>
<dbReference type="InterPro" id="IPR050901">
    <property type="entry name" value="BP-dep_ABC_trans_perm"/>
</dbReference>
<keyword evidence="5 7" id="KW-1133">Transmembrane helix</keyword>
<dbReference type="OrthoDB" id="9794684at2"/>
<evidence type="ECO:0000256" key="4">
    <source>
        <dbReference type="ARBA" id="ARBA00022692"/>
    </source>
</evidence>
<dbReference type="RefSeq" id="WP_131156016.1">
    <property type="nucleotide sequence ID" value="NZ_CP036402.1"/>
</dbReference>
<evidence type="ECO:0000256" key="3">
    <source>
        <dbReference type="ARBA" id="ARBA00022475"/>
    </source>
</evidence>
<evidence type="ECO:0000259" key="8">
    <source>
        <dbReference type="PROSITE" id="PS50928"/>
    </source>
</evidence>
<keyword evidence="6 7" id="KW-0472">Membrane</keyword>
<dbReference type="InterPro" id="IPR000515">
    <property type="entry name" value="MetI-like"/>
</dbReference>
<dbReference type="GO" id="GO:0055085">
    <property type="term" value="P:transmembrane transport"/>
    <property type="evidence" value="ECO:0007669"/>
    <property type="project" value="InterPro"/>
</dbReference>
<dbReference type="GO" id="GO:0005886">
    <property type="term" value="C:plasma membrane"/>
    <property type="evidence" value="ECO:0007669"/>
    <property type="project" value="UniProtKB-SubCell"/>
</dbReference>
<sequence>MAATTETAPQPTYTNLGGRDRKAAFTNLGKVAGLVVLFVWCTFPFVWMVSTSFRGSQAGRDTNMFAGPFSTGSYERVFDEGFMWNLGNSIFVAATTTVVAIALASLAAYAIARLPIAYKLVILSGTLIATVFPPVSLVPPLTLIFNTLGWLGTYQAMIIPYVSLTLPLSIFILTTFFASIPGEMEEAAKVDGATPWQAFRKVIVPLAAPGVFAAAILVFVYAVNEYLIALSLVSQNPARTPATVAIATLSREGFADPIGEIAAACTMVSIPLIIAALIFQRRIVAGLTSGSVKG</sequence>
<evidence type="ECO:0000313" key="9">
    <source>
        <dbReference type="EMBL" id="QBI21023.1"/>
    </source>
</evidence>
<name>A0A411YIG8_9ACTN</name>
<feature type="transmembrane region" description="Helical" evidence="7">
    <location>
        <begin position="90"/>
        <end position="111"/>
    </location>
</feature>
<keyword evidence="4 7" id="KW-0812">Transmembrane</keyword>
<evidence type="ECO:0000256" key="6">
    <source>
        <dbReference type="ARBA" id="ARBA00023136"/>
    </source>
</evidence>
<feature type="domain" description="ABC transmembrane type-1" evidence="8">
    <location>
        <begin position="86"/>
        <end position="279"/>
    </location>
</feature>
<dbReference type="Proteomes" id="UP000291469">
    <property type="component" value="Chromosome"/>
</dbReference>
<proteinExistence type="inferred from homology"/>
<evidence type="ECO:0000256" key="7">
    <source>
        <dbReference type="RuleBase" id="RU363032"/>
    </source>
</evidence>
<comment type="similarity">
    <text evidence="7">Belongs to the binding-protein-dependent transport system permease family.</text>
</comment>
<dbReference type="Gene3D" id="1.10.3720.10">
    <property type="entry name" value="MetI-like"/>
    <property type="match status" value="1"/>
</dbReference>
<feature type="transmembrane region" description="Helical" evidence="7">
    <location>
        <begin position="118"/>
        <end position="138"/>
    </location>
</feature>
<protein>
    <submittedName>
        <fullName evidence="9">Carbohydrate ABC transporter permease</fullName>
    </submittedName>
</protein>
<feature type="transmembrane region" description="Helical" evidence="7">
    <location>
        <begin position="261"/>
        <end position="279"/>
    </location>
</feature>
<reference evidence="9 10" key="1">
    <citation type="submission" date="2019-01" db="EMBL/GenBank/DDBJ databases">
        <title>Egibacter rhizosphaerae EGI 80759T.</title>
        <authorList>
            <person name="Chen D.-D."/>
            <person name="Tian Y."/>
            <person name="Jiao J.-Y."/>
            <person name="Zhang X.-T."/>
            <person name="Zhang Y.-G."/>
            <person name="Zhang Y."/>
            <person name="Xiao M."/>
            <person name="Shu W.-S."/>
            <person name="Li W.-J."/>
        </authorList>
    </citation>
    <scope>NUCLEOTIDE SEQUENCE [LARGE SCALE GENOMIC DNA]</scope>
    <source>
        <strain evidence="9 10">EGI 80759</strain>
    </source>
</reference>
<dbReference type="PROSITE" id="PS50928">
    <property type="entry name" value="ABC_TM1"/>
    <property type="match status" value="1"/>
</dbReference>
<keyword evidence="3" id="KW-1003">Cell membrane</keyword>